<dbReference type="Gene3D" id="2.60.40.2880">
    <property type="entry name" value="MmpS1-5, C-terminal soluble domain"/>
    <property type="match status" value="1"/>
</dbReference>
<evidence type="ECO:0000313" key="1">
    <source>
        <dbReference type="EMBL" id="GGF25817.1"/>
    </source>
</evidence>
<dbReference type="InterPro" id="IPR038468">
    <property type="entry name" value="MmpS_C"/>
</dbReference>
<protein>
    <submittedName>
        <fullName evidence="1">Uncharacterized protein</fullName>
    </submittedName>
</protein>
<dbReference type="Proteomes" id="UP000598775">
    <property type="component" value="Unassembled WGS sequence"/>
</dbReference>
<dbReference type="RefSeq" id="WP_188677364.1">
    <property type="nucleotide sequence ID" value="NZ_BMGP01000003.1"/>
</dbReference>
<dbReference type="AlphaFoldDB" id="A0A917B6F8"/>
<sequence length="106" mass="10709">MGITVSTVGLGVHGGVRAGRCAPAKEIYLCQSALDDGQTLPFEKDVTAKTGGAFDFSSFLLSAVGDQTTTTITCTITVNGKVISTQTGSGPFANATCSVSGSDLTK</sequence>
<comment type="caution">
    <text evidence="1">The sequence shown here is derived from an EMBL/GenBank/DDBJ whole genome shotgun (WGS) entry which is preliminary data.</text>
</comment>
<evidence type="ECO:0000313" key="2">
    <source>
        <dbReference type="Proteomes" id="UP000598775"/>
    </source>
</evidence>
<reference evidence="1 2" key="1">
    <citation type="journal article" date="2014" name="Int. J. Syst. Evol. Microbiol.">
        <title>Complete genome sequence of Corynebacterium casei LMG S-19264T (=DSM 44701T), isolated from a smear-ripened cheese.</title>
        <authorList>
            <consortium name="US DOE Joint Genome Institute (JGI-PGF)"/>
            <person name="Walter F."/>
            <person name="Albersmeier A."/>
            <person name="Kalinowski J."/>
            <person name="Ruckert C."/>
        </authorList>
    </citation>
    <scope>NUCLEOTIDE SEQUENCE [LARGE SCALE GENOMIC DNA]</scope>
    <source>
        <strain evidence="1 2">CGMCC 1.12976</strain>
    </source>
</reference>
<dbReference type="EMBL" id="BMGP01000003">
    <property type="protein sequence ID" value="GGF25817.1"/>
    <property type="molecule type" value="Genomic_DNA"/>
</dbReference>
<proteinExistence type="predicted"/>
<organism evidence="1 2">
    <name type="scientific">Subtercola lobariae</name>
    <dbReference type="NCBI Taxonomy" id="1588641"/>
    <lineage>
        <taxon>Bacteria</taxon>
        <taxon>Bacillati</taxon>
        <taxon>Actinomycetota</taxon>
        <taxon>Actinomycetes</taxon>
        <taxon>Micrococcales</taxon>
        <taxon>Microbacteriaceae</taxon>
        <taxon>Subtercola</taxon>
    </lineage>
</organism>
<accession>A0A917B6F8</accession>
<keyword evidence="2" id="KW-1185">Reference proteome</keyword>
<name>A0A917B6F8_9MICO</name>
<gene>
    <name evidence="1" type="ORF">GCM10011399_19090</name>
</gene>